<sequence length="273" mass="29508">MKRFEDSAAIITGPSDQGIGGAIAERLADEGADLILFGLDKPTRLIKRLVRRGTSVCWHRVDVTNSQMIQEAVTCCYEELGHIEILVNNAGVEFSKKFEEIEDDEWDKLISVNLTGAMKMTRAVLPFLTEQGGVIINIASVLGMAGCPGFHAYSASKAGLIGMTQSLALEIAPYGQRAVCVSPAIVQTPMAHKHSADLSSEAWQKLEDAHPLGIGRPQDVADVVAFLASHEARWMTGMSIPLGWIPSFGLPAPTNSSMIHSSELRKKPVISTK</sequence>
<dbReference type="Pfam" id="PF13561">
    <property type="entry name" value="adh_short_C2"/>
    <property type="match status" value="1"/>
</dbReference>
<protein>
    <submittedName>
        <fullName evidence="2">3-oxoacyl-[acyl-carrier-protein] reductase FabG</fullName>
        <ecNumber evidence="2">1.1.1.100</ecNumber>
    </submittedName>
</protein>
<proteinExistence type="inferred from homology"/>
<dbReference type="InterPro" id="IPR020904">
    <property type="entry name" value="Sc_DH/Rdtase_CS"/>
</dbReference>
<dbReference type="FunFam" id="3.40.50.720:FF:000084">
    <property type="entry name" value="Short-chain dehydrogenase reductase"/>
    <property type="match status" value="1"/>
</dbReference>
<dbReference type="SUPFAM" id="SSF51735">
    <property type="entry name" value="NAD(P)-binding Rossmann-fold domains"/>
    <property type="match status" value="1"/>
</dbReference>
<dbReference type="GO" id="GO:0004316">
    <property type="term" value="F:3-oxoacyl-[acyl-carrier-protein] reductase (NADPH) activity"/>
    <property type="evidence" value="ECO:0007669"/>
    <property type="project" value="UniProtKB-EC"/>
</dbReference>
<dbReference type="RefSeq" id="WP_146503249.1">
    <property type="nucleotide sequence ID" value="NZ_SJPG01000001.1"/>
</dbReference>
<dbReference type="Proteomes" id="UP000316095">
    <property type="component" value="Unassembled WGS sequence"/>
</dbReference>
<accession>A0A5C5XDZ0</accession>
<evidence type="ECO:0000256" key="1">
    <source>
        <dbReference type="ARBA" id="ARBA00006484"/>
    </source>
</evidence>
<dbReference type="GO" id="GO:0032787">
    <property type="term" value="P:monocarboxylic acid metabolic process"/>
    <property type="evidence" value="ECO:0007669"/>
    <property type="project" value="UniProtKB-ARBA"/>
</dbReference>
<dbReference type="PROSITE" id="PS00061">
    <property type="entry name" value="ADH_SHORT"/>
    <property type="match status" value="1"/>
</dbReference>
<dbReference type="CDD" id="cd05233">
    <property type="entry name" value="SDR_c"/>
    <property type="match status" value="1"/>
</dbReference>
<dbReference type="EMBL" id="SJPG01000001">
    <property type="protein sequence ID" value="TWT61230.1"/>
    <property type="molecule type" value="Genomic_DNA"/>
</dbReference>
<dbReference type="Gene3D" id="3.40.50.720">
    <property type="entry name" value="NAD(P)-binding Rossmann-like Domain"/>
    <property type="match status" value="1"/>
</dbReference>
<dbReference type="OrthoDB" id="9803333at2"/>
<organism evidence="2 3">
    <name type="scientific">Rubinisphaera italica</name>
    <dbReference type="NCBI Taxonomy" id="2527969"/>
    <lineage>
        <taxon>Bacteria</taxon>
        <taxon>Pseudomonadati</taxon>
        <taxon>Planctomycetota</taxon>
        <taxon>Planctomycetia</taxon>
        <taxon>Planctomycetales</taxon>
        <taxon>Planctomycetaceae</taxon>
        <taxon>Rubinisphaera</taxon>
    </lineage>
</organism>
<dbReference type="AlphaFoldDB" id="A0A5C5XDZ0"/>
<dbReference type="InterPro" id="IPR036291">
    <property type="entry name" value="NAD(P)-bd_dom_sf"/>
</dbReference>
<reference evidence="2 3" key="1">
    <citation type="submission" date="2019-02" db="EMBL/GenBank/DDBJ databases">
        <title>Deep-cultivation of Planctomycetes and their phenomic and genomic characterization uncovers novel biology.</title>
        <authorList>
            <person name="Wiegand S."/>
            <person name="Jogler M."/>
            <person name="Boedeker C."/>
            <person name="Pinto D."/>
            <person name="Vollmers J."/>
            <person name="Rivas-Marin E."/>
            <person name="Kohn T."/>
            <person name="Peeters S.H."/>
            <person name="Heuer A."/>
            <person name="Rast P."/>
            <person name="Oberbeckmann S."/>
            <person name="Bunk B."/>
            <person name="Jeske O."/>
            <person name="Meyerdierks A."/>
            <person name="Storesund J.E."/>
            <person name="Kallscheuer N."/>
            <person name="Luecker S."/>
            <person name="Lage O.M."/>
            <person name="Pohl T."/>
            <person name="Merkel B.J."/>
            <person name="Hornburger P."/>
            <person name="Mueller R.-W."/>
            <person name="Bruemmer F."/>
            <person name="Labrenz M."/>
            <person name="Spormann A.M."/>
            <person name="Op Den Camp H."/>
            <person name="Overmann J."/>
            <person name="Amann R."/>
            <person name="Jetten M.S.M."/>
            <person name="Mascher T."/>
            <person name="Medema M.H."/>
            <person name="Devos D.P."/>
            <person name="Kaster A.-K."/>
            <person name="Ovreas L."/>
            <person name="Rohde M."/>
            <person name="Galperin M.Y."/>
            <person name="Jogler C."/>
        </authorList>
    </citation>
    <scope>NUCLEOTIDE SEQUENCE [LARGE SCALE GENOMIC DNA]</scope>
    <source>
        <strain evidence="2 3">Pan54</strain>
    </source>
</reference>
<keyword evidence="2" id="KW-0560">Oxidoreductase</keyword>
<comment type="similarity">
    <text evidence="1">Belongs to the short-chain dehydrogenases/reductases (SDR) family.</text>
</comment>
<evidence type="ECO:0000313" key="2">
    <source>
        <dbReference type="EMBL" id="TWT61230.1"/>
    </source>
</evidence>
<comment type="caution">
    <text evidence="2">The sequence shown here is derived from an EMBL/GenBank/DDBJ whole genome shotgun (WGS) entry which is preliminary data.</text>
</comment>
<dbReference type="PRINTS" id="PR00081">
    <property type="entry name" value="GDHRDH"/>
</dbReference>
<name>A0A5C5XDZ0_9PLAN</name>
<keyword evidence="3" id="KW-1185">Reference proteome</keyword>
<evidence type="ECO:0000313" key="3">
    <source>
        <dbReference type="Proteomes" id="UP000316095"/>
    </source>
</evidence>
<dbReference type="PANTHER" id="PTHR42879:SF2">
    <property type="entry name" value="3-OXOACYL-[ACYL-CARRIER-PROTEIN] REDUCTASE FABG"/>
    <property type="match status" value="1"/>
</dbReference>
<dbReference type="InterPro" id="IPR050259">
    <property type="entry name" value="SDR"/>
</dbReference>
<dbReference type="InterPro" id="IPR002347">
    <property type="entry name" value="SDR_fam"/>
</dbReference>
<dbReference type="PRINTS" id="PR00080">
    <property type="entry name" value="SDRFAMILY"/>
</dbReference>
<gene>
    <name evidence="2" type="primary">fabG_5</name>
    <name evidence="2" type="ORF">Pan54_19650</name>
</gene>
<dbReference type="PANTHER" id="PTHR42879">
    <property type="entry name" value="3-OXOACYL-(ACYL-CARRIER-PROTEIN) REDUCTASE"/>
    <property type="match status" value="1"/>
</dbReference>
<dbReference type="EC" id="1.1.1.100" evidence="2"/>